<feature type="domain" description="HTH tetR-type" evidence="4">
    <location>
        <begin position="51"/>
        <end position="111"/>
    </location>
</feature>
<gene>
    <name evidence="5" type="ORF">PA27867_0378</name>
</gene>
<sequence>MPVARSAGWHAGREGPSVTGMTVSPSGTTSTPEHPSSAGTTGGAAPGSGGADRRERLLDRVVDYVLENGIADLTLRRLADAVSSNNRMLLYYFGSREEIIVAALTAAEARFPGMQQILVRLDDPVAPLGERLPAAWATIADPANLPFHRLFFQVFGLAGFERDRYADLLGTIGTEWVDHVAAAITAEGVPAAEALSFAHETVALWRGLQATLIGGGDRTAVNQAAQAGTLALLDRIRLAAAH</sequence>
<dbReference type="KEGG" id="cart:PA27867_0378"/>
<feature type="DNA-binding region" description="H-T-H motif" evidence="2">
    <location>
        <begin position="74"/>
        <end position="93"/>
    </location>
</feature>
<evidence type="ECO:0000313" key="6">
    <source>
        <dbReference type="Proteomes" id="UP000092582"/>
    </source>
</evidence>
<evidence type="ECO:0000256" key="2">
    <source>
        <dbReference type="PROSITE-ProRule" id="PRU00335"/>
    </source>
</evidence>
<evidence type="ECO:0000256" key="1">
    <source>
        <dbReference type="ARBA" id="ARBA00023125"/>
    </source>
</evidence>
<keyword evidence="1 2" id="KW-0238">DNA-binding</keyword>
<dbReference type="STRING" id="670052.PA27867_0378"/>
<dbReference type="GO" id="GO:0003677">
    <property type="term" value="F:DNA binding"/>
    <property type="evidence" value="ECO:0007669"/>
    <property type="project" value="UniProtKB-UniRule"/>
</dbReference>
<dbReference type="Proteomes" id="UP000092582">
    <property type="component" value="Chromosome 1"/>
</dbReference>
<dbReference type="InterPro" id="IPR001647">
    <property type="entry name" value="HTH_TetR"/>
</dbReference>
<feature type="compositionally biased region" description="Polar residues" evidence="3">
    <location>
        <begin position="19"/>
        <end position="34"/>
    </location>
</feature>
<evidence type="ECO:0000256" key="3">
    <source>
        <dbReference type="SAM" id="MobiDB-lite"/>
    </source>
</evidence>
<dbReference type="AlphaFoldDB" id="A0A1B1BFI5"/>
<dbReference type="Gene3D" id="1.10.357.10">
    <property type="entry name" value="Tetracycline Repressor, domain 2"/>
    <property type="match status" value="1"/>
</dbReference>
<feature type="compositionally biased region" description="Gly residues" evidence="3">
    <location>
        <begin position="40"/>
        <end position="50"/>
    </location>
</feature>
<evidence type="ECO:0000313" key="5">
    <source>
        <dbReference type="EMBL" id="ANP71351.1"/>
    </source>
</evidence>
<dbReference type="SUPFAM" id="SSF46689">
    <property type="entry name" value="Homeodomain-like"/>
    <property type="match status" value="1"/>
</dbReference>
<accession>A0A1B1BFI5</accession>
<dbReference type="InterPro" id="IPR009057">
    <property type="entry name" value="Homeodomain-like_sf"/>
</dbReference>
<dbReference type="PATRIC" id="fig|670052.7.peg.399"/>
<keyword evidence="6" id="KW-1185">Reference proteome</keyword>
<reference evidence="5 6" key="1">
    <citation type="submission" date="2016-06" db="EMBL/GenBank/DDBJ databases">
        <title>Genome sequencing of Cryobacterium arcticum PAMC 27867.</title>
        <authorList>
            <person name="Lee J."/>
            <person name="Kim O.-S."/>
        </authorList>
    </citation>
    <scope>NUCLEOTIDE SEQUENCE [LARGE SCALE GENOMIC DNA]</scope>
    <source>
        <strain evidence="5 6">PAMC 27867</strain>
    </source>
</reference>
<name>A0A1B1BFI5_9MICO</name>
<feature type="region of interest" description="Disordered" evidence="3">
    <location>
        <begin position="1"/>
        <end position="52"/>
    </location>
</feature>
<organism evidence="5 6">
    <name type="scientific">Cryobacterium arcticum</name>
    <dbReference type="NCBI Taxonomy" id="670052"/>
    <lineage>
        <taxon>Bacteria</taxon>
        <taxon>Bacillati</taxon>
        <taxon>Actinomycetota</taxon>
        <taxon>Actinomycetes</taxon>
        <taxon>Micrococcales</taxon>
        <taxon>Microbacteriaceae</taxon>
        <taxon>Cryobacterium</taxon>
    </lineage>
</organism>
<dbReference type="PROSITE" id="PS50977">
    <property type="entry name" value="HTH_TETR_2"/>
    <property type="match status" value="1"/>
</dbReference>
<dbReference type="EMBL" id="CP016282">
    <property type="protein sequence ID" value="ANP71351.1"/>
    <property type="molecule type" value="Genomic_DNA"/>
</dbReference>
<proteinExistence type="predicted"/>
<protein>
    <recommendedName>
        <fullName evidence="4">HTH tetR-type domain-containing protein</fullName>
    </recommendedName>
</protein>
<evidence type="ECO:0000259" key="4">
    <source>
        <dbReference type="PROSITE" id="PS50977"/>
    </source>
</evidence>